<sequence length="157" mass="16904">MRTKTVIFILLSAFIFVMAEPTMPFFLGNGRDGAGRDSVAVADSAAGHGADSLPIADSLAVDTAAGSSGPDTTKMDSLTLAIYKHNKQIDDSIRLDSINRKRSNGLDAPVDFSSEDSLVYDAASRRAKLYGEANVKYQNMDLKSDRIQMSLDSSIVH</sequence>
<evidence type="ECO:0000313" key="2">
    <source>
        <dbReference type="Proteomes" id="UP000706891"/>
    </source>
</evidence>
<gene>
    <name evidence="1" type="ORF">H6A34_13010</name>
</gene>
<name>A0A939B8F7_9BACT</name>
<comment type="caution">
    <text evidence="1">The sequence shown here is derived from an EMBL/GenBank/DDBJ whole genome shotgun (WGS) entry which is preliminary data.</text>
</comment>
<protein>
    <submittedName>
        <fullName evidence="1">LPS-assembly protein LptD</fullName>
    </submittedName>
</protein>
<accession>A0A939B8F7</accession>
<reference evidence="1" key="1">
    <citation type="submission" date="2020-08" db="EMBL/GenBank/DDBJ databases">
        <authorList>
            <person name="Cejkova D."/>
            <person name="Kubasova T."/>
            <person name="Jahodarova E."/>
            <person name="Rychlik I."/>
        </authorList>
    </citation>
    <scope>NUCLEOTIDE SEQUENCE</scope>
    <source>
        <strain evidence="1">An824</strain>
    </source>
</reference>
<evidence type="ECO:0000313" key="1">
    <source>
        <dbReference type="EMBL" id="MBM6674786.1"/>
    </source>
</evidence>
<feature type="non-terminal residue" evidence="1">
    <location>
        <position position="157"/>
    </location>
</feature>
<dbReference type="AlphaFoldDB" id="A0A939B8F7"/>
<dbReference type="EMBL" id="JACJJG010000127">
    <property type="protein sequence ID" value="MBM6674786.1"/>
    <property type="molecule type" value="Genomic_DNA"/>
</dbReference>
<reference evidence="1" key="2">
    <citation type="journal article" date="2021" name="Sci. Rep.">
        <title>The distribution of antibiotic resistance genes in chicken gut microbiota commensals.</title>
        <authorList>
            <person name="Juricova H."/>
            <person name="Matiasovicova J."/>
            <person name="Kubasova T."/>
            <person name="Cejkova D."/>
            <person name="Rychlik I."/>
        </authorList>
    </citation>
    <scope>NUCLEOTIDE SEQUENCE</scope>
    <source>
        <strain evidence="1">An824</strain>
    </source>
</reference>
<organism evidence="1 2">
    <name type="scientific">Marseilla massiliensis</name>
    <dbReference type="NCBI Taxonomy" id="1841864"/>
    <lineage>
        <taxon>Bacteria</taxon>
        <taxon>Pseudomonadati</taxon>
        <taxon>Bacteroidota</taxon>
        <taxon>Bacteroidia</taxon>
        <taxon>Bacteroidales</taxon>
        <taxon>Prevotellaceae</taxon>
        <taxon>Marseilla</taxon>
    </lineage>
</organism>
<keyword evidence="2" id="KW-1185">Reference proteome</keyword>
<proteinExistence type="predicted"/>
<dbReference type="Proteomes" id="UP000706891">
    <property type="component" value="Unassembled WGS sequence"/>
</dbReference>